<dbReference type="InterPro" id="IPR006311">
    <property type="entry name" value="TAT_signal"/>
</dbReference>
<reference evidence="3 4" key="1">
    <citation type="submission" date="2022-06" db="EMBL/GenBank/DDBJ databases">
        <title>Genomic Encyclopedia of Archaeal and Bacterial Type Strains, Phase II (KMG-II): from individual species to whole genera.</title>
        <authorList>
            <person name="Goeker M."/>
        </authorList>
    </citation>
    <scope>NUCLEOTIDE SEQUENCE [LARGE SCALE GENOMIC DNA]</scope>
    <source>
        <strain evidence="3 4">DSM 40477</strain>
    </source>
</reference>
<feature type="compositionally biased region" description="Basic and acidic residues" evidence="1">
    <location>
        <begin position="87"/>
        <end position="98"/>
    </location>
</feature>
<gene>
    <name evidence="3" type="ORF">LX15_000578</name>
</gene>
<evidence type="ECO:0000256" key="1">
    <source>
        <dbReference type="SAM" id="MobiDB-lite"/>
    </source>
</evidence>
<evidence type="ECO:0000313" key="4">
    <source>
        <dbReference type="Proteomes" id="UP001205311"/>
    </source>
</evidence>
<proteinExistence type="predicted"/>
<feature type="chain" id="PRO_5045368191" evidence="2">
    <location>
        <begin position="33"/>
        <end position="169"/>
    </location>
</feature>
<dbReference type="PROSITE" id="PS51318">
    <property type="entry name" value="TAT"/>
    <property type="match status" value="1"/>
</dbReference>
<name>A0ABT1HN26_STRSD</name>
<feature type="compositionally biased region" description="Low complexity" evidence="1">
    <location>
        <begin position="101"/>
        <end position="121"/>
    </location>
</feature>
<organism evidence="3 4">
    <name type="scientific">Streptoalloteichus tenebrarius (strain ATCC 17920 / DSM 40477 / JCM 4838 / CBS 697.72 / NBRC 16177 / NCIMB 11028 / NRRL B-12390 / A12253. 1 / ISP 5477)</name>
    <name type="common">Streptomyces tenebrarius</name>
    <dbReference type="NCBI Taxonomy" id="1933"/>
    <lineage>
        <taxon>Bacteria</taxon>
        <taxon>Bacillati</taxon>
        <taxon>Actinomycetota</taxon>
        <taxon>Actinomycetes</taxon>
        <taxon>Pseudonocardiales</taxon>
        <taxon>Pseudonocardiaceae</taxon>
        <taxon>Streptoalloteichus</taxon>
    </lineage>
</organism>
<comment type="caution">
    <text evidence="3">The sequence shown here is derived from an EMBL/GenBank/DDBJ whole genome shotgun (WGS) entry which is preliminary data.</text>
</comment>
<dbReference type="Proteomes" id="UP001205311">
    <property type="component" value="Unassembled WGS sequence"/>
</dbReference>
<protein>
    <submittedName>
        <fullName evidence="3">Uncharacterized protein</fullName>
    </submittedName>
</protein>
<sequence>MTLEPSRPGPLPRRRFLLAGVLAMAAAPLAAACTSTPPPPPGPDPLEPLAARARADAALARAVAESVPGAGQDLVQAATAVAASRKAHAEALDQEIQRARPVTGSSAPSSSSGVPTAPPTAAEAKAALVEALTAAEQEARALVTTAPRHRAGLLGSVTASCASLREVLA</sequence>
<dbReference type="EMBL" id="JAMTCP010000002">
    <property type="protein sequence ID" value="MCP2256895.1"/>
    <property type="molecule type" value="Genomic_DNA"/>
</dbReference>
<keyword evidence="4" id="KW-1185">Reference proteome</keyword>
<accession>A0ABT1HN26</accession>
<dbReference type="RefSeq" id="WP_253667864.1">
    <property type="nucleotide sequence ID" value="NZ_JAMTCP010000002.1"/>
</dbReference>
<feature type="region of interest" description="Disordered" evidence="1">
    <location>
        <begin position="84"/>
        <end position="121"/>
    </location>
</feature>
<feature type="signal peptide" evidence="2">
    <location>
        <begin position="1"/>
        <end position="32"/>
    </location>
</feature>
<keyword evidence="2" id="KW-0732">Signal</keyword>
<evidence type="ECO:0000256" key="2">
    <source>
        <dbReference type="SAM" id="SignalP"/>
    </source>
</evidence>
<evidence type="ECO:0000313" key="3">
    <source>
        <dbReference type="EMBL" id="MCP2256895.1"/>
    </source>
</evidence>
<dbReference type="PROSITE" id="PS51257">
    <property type="entry name" value="PROKAR_LIPOPROTEIN"/>
    <property type="match status" value="1"/>
</dbReference>